<organism evidence="2 3">
    <name type="scientific">Mucilaginibacter limnophilus</name>
    <dbReference type="NCBI Taxonomy" id="1932778"/>
    <lineage>
        <taxon>Bacteria</taxon>
        <taxon>Pseudomonadati</taxon>
        <taxon>Bacteroidota</taxon>
        <taxon>Sphingobacteriia</taxon>
        <taxon>Sphingobacteriales</taxon>
        <taxon>Sphingobacteriaceae</taxon>
        <taxon>Mucilaginibacter</taxon>
    </lineage>
</organism>
<evidence type="ECO:0008006" key="4">
    <source>
        <dbReference type="Google" id="ProtNLM"/>
    </source>
</evidence>
<dbReference type="RefSeq" id="WP_127703252.1">
    <property type="nucleotide sequence ID" value="NZ_SACK01000001.1"/>
</dbReference>
<dbReference type="EMBL" id="SACK01000001">
    <property type="protein sequence ID" value="RVU02886.1"/>
    <property type="molecule type" value="Genomic_DNA"/>
</dbReference>
<evidence type="ECO:0000313" key="3">
    <source>
        <dbReference type="Proteomes" id="UP000282759"/>
    </source>
</evidence>
<comment type="caution">
    <text evidence="2">The sequence shown here is derived from an EMBL/GenBank/DDBJ whole genome shotgun (WGS) entry which is preliminary data.</text>
</comment>
<keyword evidence="1" id="KW-0812">Transmembrane</keyword>
<keyword evidence="3" id="KW-1185">Reference proteome</keyword>
<evidence type="ECO:0000256" key="1">
    <source>
        <dbReference type="SAM" id="Phobius"/>
    </source>
</evidence>
<name>A0A3S2UNL4_9SPHI</name>
<keyword evidence="1" id="KW-1133">Transmembrane helix</keyword>
<protein>
    <recommendedName>
        <fullName evidence="4">YtxH domain-containing protein</fullName>
    </recommendedName>
</protein>
<feature type="transmembrane region" description="Helical" evidence="1">
    <location>
        <begin position="12"/>
        <end position="34"/>
    </location>
</feature>
<dbReference type="Proteomes" id="UP000282759">
    <property type="component" value="Unassembled WGS sequence"/>
</dbReference>
<keyword evidence="1" id="KW-0472">Membrane</keyword>
<dbReference type="AlphaFoldDB" id="A0A3S2UNL4"/>
<sequence>MKNPFKKNDNSNGLLIAGIIGGAIAAGIITALIINHKRELADAAAEAKEHATDYLKAKSKQLKKHKSDVNDLADIISHS</sequence>
<reference evidence="2 3" key="1">
    <citation type="submission" date="2019-01" db="EMBL/GenBank/DDBJ databases">
        <authorList>
            <person name="Chen W.-M."/>
        </authorList>
    </citation>
    <scope>NUCLEOTIDE SEQUENCE [LARGE SCALE GENOMIC DNA]</scope>
    <source>
        <strain evidence="2 3">YBJ-36</strain>
    </source>
</reference>
<accession>A0A3S2UNL4</accession>
<evidence type="ECO:0000313" key="2">
    <source>
        <dbReference type="EMBL" id="RVU02886.1"/>
    </source>
</evidence>
<gene>
    <name evidence="2" type="ORF">EOD41_02815</name>
</gene>
<proteinExistence type="predicted"/>